<dbReference type="OMA" id="IYVDILW"/>
<evidence type="ECO:0000313" key="1">
    <source>
        <dbReference type="EMBL" id="EFI26867.1"/>
    </source>
</evidence>
<dbReference type="Proteomes" id="UP000001861">
    <property type="component" value="Unassembled WGS sequence"/>
</dbReference>
<gene>
    <name evidence="1" type="ORF">CC1G_15269</name>
</gene>
<sequence length="87" mass="9401">MPSEKYTVAGPKNHYILLSIEPPTNDALSVRKAIADSLAESFGETSSAIPVDVMSIAENGEEMVVRAHIEWGDVGCTEDPGLCDYIF</sequence>
<reference evidence="1 2" key="1">
    <citation type="journal article" date="2010" name="Proc. Natl. Acad. Sci. U.S.A.">
        <title>Insights into evolution of multicellular fungi from the assembled chromosomes of the mushroom Coprinopsis cinerea (Coprinus cinereus).</title>
        <authorList>
            <person name="Stajich J.E."/>
            <person name="Wilke S.K."/>
            <person name="Ahren D."/>
            <person name="Au C.H."/>
            <person name="Birren B.W."/>
            <person name="Borodovsky M."/>
            <person name="Burns C."/>
            <person name="Canback B."/>
            <person name="Casselton L.A."/>
            <person name="Cheng C.K."/>
            <person name="Deng J."/>
            <person name="Dietrich F.S."/>
            <person name="Fargo D.C."/>
            <person name="Farman M.L."/>
            <person name="Gathman A.C."/>
            <person name="Goldberg J."/>
            <person name="Guigo R."/>
            <person name="Hoegger P.J."/>
            <person name="Hooker J.B."/>
            <person name="Huggins A."/>
            <person name="James T.Y."/>
            <person name="Kamada T."/>
            <person name="Kilaru S."/>
            <person name="Kodira C."/>
            <person name="Kues U."/>
            <person name="Kupfer D."/>
            <person name="Kwan H.S."/>
            <person name="Lomsadze A."/>
            <person name="Li W."/>
            <person name="Lilly W.W."/>
            <person name="Ma L.J."/>
            <person name="Mackey A.J."/>
            <person name="Manning G."/>
            <person name="Martin F."/>
            <person name="Muraguchi H."/>
            <person name="Natvig D.O."/>
            <person name="Palmerini H."/>
            <person name="Ramesh M.A."/>
            <person name="Rehmeyer C.J."/>
            <person name="Roe B.A."/>
            <person name="Shenoy N."/>
            <person name="Stanke M."/>
            <person name="Ter-Hovhannisyan V."/>
            <person name="Tunlid A."/>
            <person name="Velagapudi R."/>
            <person name="Vision T.J."/>
            <person name="Zeng Q."/>
            <person name="Zolan M.E."/>
            <person name="Pukkila P.J."/>
        </authorList>
    </citation>
    <scope>NUCLEOTIDE SEQUENCE [LARGE SCALE GENOMIC DNA]</scope>
    <source>
        <strain evidence="2">Okayama-7 / 130 / ATCC MYA-4618 / FGSC 9003</strain>
    </source>
</reference>
<dbReference type="InParanoid" id="D6RPW8"/>
<name>D6RPW8_COPC7</name>
<evidence type="ECO:0000313" key="2">
    <source>
        <dbReference type="Proteomes" id="UP000001861"/>
    </source>
</evidence>
<proteinExistence type="predicted"/>
<dbReference type="GeneID" id="9378782"/>
<dbReference type="OrthoDB" id="3265020at2759"/>
<accession>D6RPW8</accession>
<keyword evidence="2" id="KW-1185">Reference proteome</keyword>
<dbReference type="VEuPathDB" id="FungiDB:CC1G_15269"/>
<organism evidence="1 2">
    <name type="scientific">Coprinopsis cinerea (strain Okayama-7 / 130 / ATCC MYA-4618 / FGSC 9003)</name>
    <name type="common">Inky cap fungus</name>
    <name type="synonym">Hormographiella aspergillata</name>
    <dbReference type="NCBI Taxonomy" id="240176"/>
    <lineage>
        <taxon>Eukaryota</taxon>
        <taxon>Fungi</taxon>
        <taxon>Dikarya</taxon>
        <taxon>Basidiomycota</taxon>
        <taxon>Agaricomycotina</taxon>
        <taxon>Agaricomycetes</taxon>
        <taxon>Agaricomycetidae</taxon>
        <taxon>Agaricales</taxon>
        <taxon>Agaricineae</taxon>
        <taxon>Psathyrellaceae</taxon>
        <taxon>Coprinopsis</taxon>
    </lineage>
</organism>
<dbReference type="RefSeq" id="XP_002910361.1">
    <property type="nucleotide sequence ID" value="XM_002910315.1"/>
</dbReference>
<protein>
    <submittedName>
        <fullName evidence="1">Uncharacterized protein</fullName>
    </submittedName>
</protein>
<dbReference type="HOGENOM" id="CLU_2483280_0_0_1"/>
<comment type="caution">
    <text evidence="1">The sequence shown here is derived from an EMBL/GenBank/DDBJ whole genome shotgun (WGS) entry which is preliminary data.</text>
</comment>
<dbReference type="AlphaFoldDB" id="D6RPW8"/>
<dbReference type="KEGG" id="cci:CC1G_15269"/>
<dbReference type="EMBL" id="AACS02000010">
    <property type="protein sequence ID" value="EFI26867.1"/>
    <property type="molecule type" value="Genomic_DNA"/>
</dbReference>